<keyword evidence="3" id="KW-1185">Reference proteome</keyword>
<evidence type="ECO:0008006" key="4">
    <source>
        <dbReference type="Google" id="ProtNLM"/>
    </source>
</evidence>
<dbReference type="EMBL" id="BDRX01000126">
    <property type="protein sequence ID" value="GBF98492.1"/>
    <property type="molecule type" value="Genomic_DNA"/>
</dbReference>
<evidence type="ECO:0000256" key="1">
    <source>
        <dbReference type="SAM" id="Coils"/>
    </source>
</evidence>
<reference evidence="2 3" key="1">
    <citation type="journal article" date="2018" name="Sci. Rep.">
        <title>Raphidocelis subcapitata (=Pseudokirchneriella subcapitata) provides an insight into genome evolution and environmental adaptations in the Sphaeropleales.</title>
        <authorList>
            <person name="Suzuki S."/>
            <person name="Yamaguchi H."/>
            <person name="Nakajima N."/>
            <person name="Kawachi M."/>
        </authorList>
    </citation>
    <scope>NUCLEOTIDE SEQUENCE [LARGE SCALE GENOMIC DNA]</scope>
    <source>
        <strain evidence="2 3">NIES-35</strain>
    </source>
</reference>
<comment type="caution">
    <text evidence="2">The sequence shown here is derived from an EMBL/GenBank/DDBJ whole genome shotgun (WGS) entry which is preliminary data.</text>
</comment>
<dbReference type="AlphaFoldDB" id="A0A2V0PHJ8"/>
<evidence type="ECO:0000313" key="2">
    <source>
        <dbReference type="EMBL" id="GBF98492.1"/>
    </source>
</evidence>
<gene>
    <name evidence="2" type="ORF">Rsub_11702</name>
</gene>
<keyword evidence="1" id="KW-0175">Coiled coil</keyword>
<protein>
    <recommendedName>
        <fullName evidence="4">Retrotransposon gag domain-containing protein</fullName>
    </recommendedName>
</protein>
<evidence type="ECO:0000313" key="3">
    <source>
        <dbReference type="Proteomes" id="UP000247498"/>
    </source>
</evidence>
<dbReference type="InParanoid" id="A0A2V0PHJ8"/>
<accession>A0A2V0PHJ8</accession>
<proteinExistence type="predicted"/>
<dbReference type="Proteomes" id="UP000247498">
    <property type="component" value="Unassembled WGS sequence"/>
</dbReference>
<feature type="coiled-coil region" evidence="1">
    <location>
        <begin position="45"/>
        <end position="79"/>
    </location>
</feature>
<sequence>MAAGRLCVRARKGLWLVGTKAVVPTAVHNATPYRPQEPKLPLSDVELAQLENERLRADLREAQEQRDQLAAALNIKTRHYARTVISLEEAKALLAAQCTVVDGYATRLSSAEEMAVVAAAQILEADELRQALCLTRLQLAELKTIFASVHGVVTAVRTAKDLRAIAKWAGAGQPALDAARQVALGVPPAPLGEEAAHNMRLLNPSLPKVNYKEPLSPGGEAALRAMLEADGETGEDAYQRALRINMSADEDASDGGSSWPSSLSWLFEKPRSLYARVFGSDLPRHTVIMCGVVGEGGAGDGGAGGSGAGNGGAGGSGGAAAETPFGTARPAMPLKYSGGEDPHVEDWLSAMEIYLDLTNCPVDKWVVLASTYLEGAAAKAWNLEVMSRKAASLAPPDWEGFKGYLRERFMASGRGIKARHQLDRLRMRGGDLDAYLHAFEGLRAGRCSG</sequence>
<name>A0A2V0PHJ8_9CHLO</name>
<organism evidence="2 3">
    <name type="scientific">Raphidocelis subcapitata</name>
    <dbReference type="NCBI Taxonomy" id="307507"/>
    <lineage>
        <taxon>Eukaryota</taxon>
        <taxon>Viridiplantae</taxon>
        <taxon>Chlorophyta</taxon>
        <taxon>core chlorophytes</taxon>
        <taxon>Chlorophyceae</taxon>
        <taxon>CS clade</taxon>
        <taxon>Sphaeropleales</taxon>
        <taxon>Selenastraceae</taxon>
        <taxon>Raphidocelis</taxon>
    </lineage>
</organism>